<reference evidence="1" key="2">
    <citation type="submission" date="2020-11" db="EMBL/GenBank/DDBJ databases">
        <authorList>
            <person name="McCartney M.A."/>
            <person name="Auch B."/>
            <person name="Kono T."/>
            <person name="Mallez S."/>
            <person name="Becker A."/>
            <person name="Gohl D.M."/>
            <person name="Silverstein K.A.T."/>
            <person name="Koren S."/>
            <person name="Bechman K.B."/>
            <person name="Herman A."/>
            <person name="Abrahante J.E."/>
            <person name="Garbe J."/>
        </authorList>
    </citation>
    <scope>NUCLEOTIDE SEQUENCE</scope>
    <source>
        <strain evidence="1">Duluth1</strain>
        <tissue evidence="1">Whole animal</tissue>
    </source>
</reference>
<name>A0A9D4N6Z7_DREPO</name>
<dbReference type="Proteomes" id="UP000828390">
    <property type="component" value="Unassembled WGS sequence"/>
</dbReference>
<proteinExistence type="predicted"/>
<keyword evidence="2" id="KW-1185">Reference proteome</keyword>
<organism evidence="1 2">
    <name type="scientific">Dreissena polymorpha</name>
    <name type="common">Zebra mussel</name>
    <name type="synonym">Mytilus polymorpha</name>
    <dbReference type="NCBI Taxonomy" id="45954"/>
    <lineage>
        <taxon>Eukaryota</taxon>
        <taxon>Metazoa</taxon>
        <taxon>Spiralia</taxon>
        <taxon>Lophotrochozoa</taxon>
        <taxon>Mollusca</taxon>
        <taxon>Bivalvia</taxon>
        <taxon>Autobranchia</taxon>
        <taxon>Heteroconchia</taxon>
        <taxon>Euheterodonta</taxon>
        <taxon>Imparidentia</taxon>
        <taxon>Neoheterodontei</taxon>
        <taxon>Myida</taxon>
        <taxon>Dreissenoidea</taxon>
        <taxon>Dreissenidae</taxon>
        <taxon>Dreissena</taxon>
    </lineage>
</organism>
<reference evidence="1" key="1">
    <citation type="journal article" date="2019" name="bioRxiv">
        <title>The Genome of the Zebra Mussel, Dreissena polymorpha: A Resource for Invasive Species Research.</title>
        <authorList>
            <person name="McCartney M.A."/>
            <person name="Auch B."/>
            <person name="Kono T."/>
            <person name="Mallez S."/>
            <person name="Zhang Y."/>
            <person name="Obille A."/>
            <person name="Becker A."/>
            <person name="Abrahante J.E."/>
            <person name="Garbe J."/>
            <person name="Badalamenti J.P."/>
            <person name="Herman A."/>
            <person name="Mangelson H."/>
            <person name="Liachko I."/>
            <person name="Sullivan S."/>
            <person name="Sone E.D."/>
            <person name="Koren S."/>
            <person name="Silverstein K.A.T."/>
            <person name="Beckman K.B."/>
            <person name="Gohl D.M."/>
        </authorList>
    </citation>
    <scope>NUCLEOTIDE SEQUENCE</scope>
    <source>
        <strain evidence="1">Duluth1</strain>
        <tissue evidence="1">Whole animal</tissue>
    </source>
</reference>
<accession>A0A9D4N6Z7</accession>
<evidence type="ECO:0000313" key="1">
    <source>
        <dbReference type="EMBL" id="KAH3888986.1"/>
    </source>
</evidence>
<protein>
    <submittedName>
        <fullName evidence="1">Uncharacterized protein</fullName>
    </submittedName>
</protein>
<sequence>MPTVSARPSRRPVNPMPMLYQTLTEISLLRLPQYLTGWLNTAVTSTTSRFNQTPVYFRLIPHQKRTTEMAEVGEAMRSLRAEKYSGVDKVPSEPI</sequence>
<dbReference type="EMBL" id="JAIWYP010000001">
    <property type="protein sequence ID" value="KAH3888986.1"/>
    <property type="molecule type" value="Genomic_DNA"/>
</dbReference>
<comment type="caution">
    <text evidence="1">The sequence shown here is derived from an EMBL/GenBank/DDBJ whole genome shotgun (WGS) entry which is preliminary data.</text>
</comment>
<dbReference type="AlphaFoldDB" id="A0A9D4N6Z7"/>
<gene>
    <name evidence="1" type="ORF">DPMN_013032</name>
</gene>
<evidence type="ECO:0000313" key="2">
    <source>
        <dbReference type="Proteomes" id="UP000828390"/>
    </source>
</evidence>